<dbReference type="Proteomes" id="UP000242224">
    <property type="component" value="Unassembled WGS sequence"/>
</dbReference>
<dbReference type="InterPro" id="IPR008258">
    <property type="entry name" value="Transglycosylase_SLT_dom_1"/>
</dbReference>
<sequence>MHRLGRAVFAFGVFEIAAAIPRAGHAETPASLCEKVAEEVASESNVPVSVLKAISLNETGRKSEGGFRPWAWTVNMEGAGHWFETRDEALRYVFKEYKRGARSFDVGCFQINYKWHGQHFSSIEEMFDPLANARYAARFLRELHDEMQDWSRAAGAYHSRTKIHAERYAARFDRFRAKLHREDRPQSNVPTGPARDLQPVQANFSEVPEIPDIVSAQQAVVPSRPRMNSYPLLQKSGEPPPMGGASGASLFAAAVAKHGEM</sequence>
<dbReference type="RefSeq" id="WP_078527027.1">
    <property type="nucleotide sequence ID" value="NZ_MPZS01000001.1"/>
</dbReference>
<dbReference type="Pfam" id="PF01464">
    <property type="entry name" value="SLT"/>
    <property type="match status" value="1"/>
</dbReference>
<evidence type="ECO:0000313" key="3">
    <source>
        <dbReference type="EMBL" id="OOY14062.1"/>
    </source>
</evidence>
<comment type="caution">
    <text evidence="3">The sequence shown here is derived from an EMBL/GenBank/DDBJ whole genome shotgun (WGS) entry which is preliminary data.</text>
</comment>
<dbReference type="SUPFAM" id="SSF53955">
    <property type="entry name" value="Lysozyme-like"/>
    <property type="match status" value="1"/>
</dbReference>
<proteinExistence type="inferred from homology"/>
<name>A0ABX3MRH2_9RHOB</name>
<reference evidence="3 4" key="1">
    <citation type="submission" date="2016-11" db="EMBL/GenBank/DDBJ databases">
        <title>A multilocus sequence analysis scheme for characterization of bacteria in the genus Thioclava.</title>
        <authorList>
            <person name="Liu Y."/>
            <person name="Shao Z."/>
        </authorList>
    </citation>
    <scope>NUCLEOTIDE SEQUENCE [LARGE SCALE GENOMIC DNA]</scope>
    <source>
        <strain evidence="3 4">11.10-0-13</strain>
    </source>
</reference>
<dbReference type="EMBL" id="MPZS01000001">
    <property type="protein sequence ID" value="OOY14062.1"/>
    <property type="molecule type" value="Genomic_DNA"/>
</dbReference>
<feature type="domain" description="Transglycosylase SLT" evidence="2">
    <location>
        <begin position="102"/>
        <end position="161"/>
    </location>
</feature>
<evidence type="ECO:0000259" key="2">
    <source>
        <dbReference type="Pfam" id="PF01464"/>
    </source>
</evidence>
<evidence type="ECO:0000313" key="4">
    <source>
        <dbReference type="Proteomes" id="UP000242224"/>
    </source>
</evidence>
<dbReference type="Gene3D" id="1.10.530.10">
    <property type="match status" value="1"/>
</dbReference>
<keyword evidence="4" id="KW-1185">Reference proteome</keyword>
<evidence type="ECO:0000256" key="1">
    <source>
        <dbReference type="ARBA" id="ARBA00009387"/>
    </source>
</evidence>
<comment type="similarity">
    <text evidence="1">Belongs to the virb1 family.</text>
</comment>
<organism evidence="3 4">
    <name type="scientific">Thioclava marina</name>
    <dbReference type="NCBI Taxonomy" id="1915077"/>
    <lineage>
        <taxon>Bacteria</taxon>
        <taxon>Pseudomonadati</taxon>
        <taxon>Pseudomonadota</taxon>
        <taxon>Alphaproteobacteria</taxon>
        <taxon>Rhodobacterales</taxon>
        <taxon>Paracoccaceae</taxon>
        <taxon>Thioclava</taxon>
    </lineage>
</organism>
<dbReference type="InterPro" id="IPR023346">
    <property type="entry name" value="Lysozyme-like_dom_sf"/>
</dbReference>
<protein>
    <submittedName>
        <fullName evidence="3">Transglycosylase</fullName>
    </submittedName>
</protein>
<accession>A0ABX3MRH2</accession>
<gene>
    <name evidence="3" type="ORF">BMG00_10045</name>
</gene>